<evidence type="ECO:0000259" key="5">
    <source>
        <dbReference type="PROSITE" id="PS50926"/>
    </source>
</evidence>
<dbReference type="Pfam" id="PF05958">
    <property type="entry name" value="tRNA_U5-meth_tr"/>
    <property type="match status" value="1"/>
</dbReference>
<dbReference type="InterPro" id="IPR029063">
    <property type="entry name" value="SAM-dependent_MTases_sf"/>
</dbReference>
<reference evidence="6 7" key="1">
    <citation type="submission" date="2015-06" db="EMBL/GenBank/DDBJ databases">
        <title>Investigation of pathophysiology for high-risk pregnancy and development of treatment modality based on it.</title>
        <authorList>
            <person name="Kim B.-C."/>
            <person name="Lim S."/>
        </authorList>
    </citation>
    <scope>NUCLEOTIDE SEQUENCE [LARGE SCALE GENOMIC DNA]</scope>
    <source>
        <strain evidence="6 7">AD1-86</strain>
    </source>
</reference>
<evidence type="ECO:0000313" key="7">
    <source>
        <dbReference type="Proteomes" id="UP000092596"/>
    </source>
</evidence>
<dbReference type="PATRIC" id="fig|1630135.4.peg.1195"/>
<dbReference type="STRING" id="1630135.DAD186_11940"/>
<dbReference type="CDD" id="cd02440">
    <property type="entry name" value="AdoMet_MTases"/>
    <property type="match status" value="1"/>
</dbReference>
<dbReference type="Gene3D" id="2.40.50.1070">
    <property type="match status" value="1"/>
</dbReference>
<protein>
    <recommendedName>
        <fullName evidence="5">TRAM domain-containing protein</fullName>
    </recommendedName>
</protein>
<evidence type="ECO:0000256" key="2">
    <source>
        <dbReference type="ARBA" id="ARBA00022679"/>
    </source>
</evidence>
<dbReference type="InterPro" id="IPR010280">
    <property type="entry name" value="U5_MeTrfase_fam"/>
</dbReference>
<dbReference type="GO" id="GO:0070475">
    <property type="term" value="P:rRNA base methylation"/>
    <property type="evidence" value="ECO:0007669"/>
    <property type="project" value="TreeGrafter"/>
</dbReference>
<sequence length="441" mass="47601">MTRPASERPKEVQELAGEGRLITLTVDKPAHGGTFVARHEGRVVFVRGACPGETVVAEVLPDSKANARFWRAETIDVIEAGPDRVPSAWPECGYEGLGGADYAHIRIEAQRRIKTEVLQELMTRARIGTYPIENIQIEPARDDHTGLGWRSRVRFAVDHGKVGMHGWRSHEIHAVGSNPLAHPAIQALGIDVWKAPSGVVAVDVVAPSGSAPAIIVRSENDLTLDDLNLPAACDNASIVLATRTSTTALRGDDSVREIVGDDVFTLYAGGFWQVHVDAPRLLTAAVGHALDAHEGERIWDLYGGAGLFSVPAARAVGGTGALVSVEGAERASADATENLAAYPQAKAVTADVRDFLAEANEGPDRVIMDPPRAGVGEKAMARLAELTRERMVYVSCEPSTLARDLRVAEHEGWAITDFQVFDLYPHTHHMECVVKLERAAR</sequence>
<feature type="domain" description="TRAM" evidence="5">
    <location>
        <begin position="13"/>
        <end position="76"/>
    </location>
</feature>
<name>A0A1B0ZIF2_9MICO</name>
<dbReference type="AlphaFoldDB" id="A0A1B0ZIF2"/>
<dbReference type="Gene3D" id="3.40.50.150">
    <property type="entry name" value="Vaccinia Virus protein VP39"/>
    <property type="match status" value="1"/>
</dbReference>
<dbReference type="Gene3D" id="2.40.50.140">
    <property type="entry name" value="Nucleic acid-binding proteins"/>
    <property type="match status" value="1"/>
</dbReference>
<feature type="binding site" evidence="4">
    <location>
        <position position="369"/>
    </location>
    <ligand>
        <name>S-adenosyl-L-methionine</name>
        <dbReference type="ChEBI" id="CHEBI:59789"/>
    </ligand>
</feature>
<dbReference type="EMBL" id="CP012117">
    <property type="protein sequence ID" value="ANP27744.1"/>
    <property type="molecule type" value="Genomic_DNA"/>
</dbReference>
<dbReference type="PROSITE" id="PS50926">
    <property type="entry name" value="TRAM"/>
    <property type="match status" value="1"/>
</dbReference>
<feature type="binding site" evidence="4">
    <location>
        <position position="302"/>
    </location>
    <ligand>
        <name>S-adenosyl-L-methionine</name>
        <dbReference type="ChEBI" id="CHEBI:59789"/>
    </ligand>
</feature>
<evidence type="ECO:0000256" key="1">
    <source>
        <dbReference type="ARBA" id="ARBA00022603"/>
    </source>
</evidence>
<dbReference type="PANTHER" id="PTHR11061:SF30">
    <property type="entry name" value="TRNA (URACIL(54)-C(5))-METHYLTRANSFERASE"/>
    <property type="match status" value="1"/>
</dbReference>
<dbReference type="PANTHER" id="PTHR11061">
    <property type="entry name" value="RNA M5U METHYLTRANSFERASE"/>
    <property type="match status" value="1"/>
</dbReference>
<comment type="similarity">
    <text evidence="4">Belongs to the class I-like SAM-binding methyltransferase superfamily. RNA M5U methyltransferase family.</text>
</comment>
<feature type="active site" description="Nucleophile" evidence="4">
    <location>
        <position position="396"/>
    </location>
</feature>
<evidence type="ECO:0000256" key="3">
    <source>
        <dbReference type="ARBA" id="ARBA00022691"/>
    </source>
</evidence>
<proteinExistence type="inferred from homology"/>
<feature type="binding site" evidence="4">
    <location>
        <position position="273"/>
    </location>
    <ligand>
        <name>S-adenosyl-L-methionine</name>
        <dbReference type="ChEBI" id="CHEBI:59789"/>
    </ligand>
</feature>
<feature type="binding site" evidence="4">
    <location>
        <position position="326"/>
    </location>
    <ligand>
        <name>S-adenosyl-L-methionine</name>
        <dbReference type="ChEBI" id="CHEBI:59789"/>
    </ligand>
</feature>
<dbReference type="KEGG" id="dva:DAD186_11940"/>
<keyword evidence="1 4" id="KW-0489">Methyltransferase</keyword>
<keyword evidence="3 4" id="KW-0949">S-adenosyl-L-methionine</keyword>
<dbReference type="InterPro" id="IPR012340">
    <property type="entry name" value="NA-bd_OB-fold"/>
</dbReference>
<gene>
    <name evidence="6" type="ORF">DAD186_11940</name>
</gene>
<dbReference type="SUPFAM" id="SSF53335">
    <property type="entry name" value="S-adenosyl-L-methionine-dependent methyltransferases"/>
    <property type="match status" value="1"/>
</dbReference>
<keyword evidence="2 4" id="KW-0808">Transferase</keyword>
<dbReference type="InterPro" id="IPR002792">
    <property type="entry name" value="TRAM_dom"/>
</dbReference>
<dbReference type="RefSeq" id="WP_065247892.1">
    <property type="nucleotide sequence ID" value="NZ_CP012117.1"/>
</dbReference>
<evidence type="ECO:0000313" key="6">
    <source>
        <dbReference type="EMBL" id="ANP27744.1"/>
    </source>
</evidence>
<evidence type="ECO:0000256" key="4">
    <source>
        <dbReference type="PROSITE-ProRule" id="PRU01024"/>
    </source>
</evidence>
<dbReference type="Proteomes" id="UP000092596">
    <property type="component" value="Chromosome"/>
</dbReference>
<accession>A0A1B0ZIF2</accession>
<organism evidence="6 7">
    <name type="scientific">Dermabacter vaginalis</name>
    <dbReference type="NCBI Taxonomy" id="1630135"/>
    <lineage>
        <taxon>Bacteria</taxon>
        <taxon>Bacillati</taxon>
        <taxon>Actinomycetota</taxon>
        <taxon>Actinomycetes</taxon>
        <taxon>Micrococcales</taxon>
        <taxon>Dermabacteraceae</taxon>
        <taxon>Dermabacter</taxon>
    </lineage>
</organism>
<dbReference type="GO" id="GO:0070041">
    <property type="term" value="F:rRNA (uridine-C5-)-methyltransferase activity"/>
    <property type="evidence" value="ECO:0007669"/>
    <property type="project" value="TreeGrafter"/>
</dbReference>
<dbReference type="SUPFAM" id="SSF50249">
    <property type="entry name" value="Nucleic acid-binding proteins"/>
    <property type="match status" value="1"/>
</dbReference>
<dbReference type="PROSITE" id="PS51687">
    <property type="entry name" value="SAM_MT_RNA_M5U"/>
    <property type="match status" value="1"/>
</dbReference>
<dbReference type="Pfam" id="PF01938">
    <property type="entry name" value="TRAM"/>
    <property type="match status" value="1"/>
</dbReference>